<evidence type="ECO:0000256" key="2">
    <source>
        <dbReference type="ARBA" id="ARBA00022723"/>
    </source>
</evidence>
<dbReference type="InterPro" id="IPR051156">
    <property type="entry name" value="Mito/Outer_Membr_Metalloprot"/>
</dbReference>
<keyword evidence="5 6" id="KW-0482">Metalloprotease</keyword>
<feature type="compositionally biased region" description="Basic and acidic residues" evidence="7">
    <location>
        <begin position="265"/>
        <end position="290"/>
    </location>
</feature>
<name>A0ABY0ITV1_9RHOO</name>
<evidence type="ECO:0000259" key="8">
    <source>
        <dbReference type="Pfam" id="PF01435"/>
    </source>
</evidence>
<proteinExistence type="inferred from homology"/>
<organism evidence="9 10">
    <name type="scientific">Azospira oryzae</name>
    <dbReference type="NCBI Taxonomy" id="146939"/>
    <lineage>
        <taxon>Bacteria</taxon>
        <taxon>Pseudomonadati</taxon>
        <taxon>Pseudomonadota</taxon>
        <taxon>Betaproteobacteria</taxon>
        <taxon>Rhodocyclales</taxon>
        <taxon>Rhodocyclaceae</taxon>
        <taxon>Azospira</taxon>
    </lineage>
</organism>
<evidence type="ECO:0000256" key="4">
    <source>
        <dbReference type="ARBA" id="ARBA00022833"/>
    </source>
</evidence>
<comment type="similarity">
    <text evidence="6">Belongs to the peptidase M48 family.</text>
</comment>
<evidence type="ECO:0000256" key="1">
    <source>
        <dbReference type="ARBA" id="ARBA00022670"/>
    </source>
</evidence>
<keyword evidence="10" id="KW-1185">Reference proteome</keyword>
<dbReference type="InterPro" id="IPR001915">
    <property type="entry name" value="Peptidase_M48"/>
</dbReference>
<feature type="region of interest" description="Disordered" evidence="7">
    <location>
        <begin position="254"/>
        <end position="290"/>
    </location>
</feature>
<gene>
    <name evidence="9" type="ORF">EV678_1215</name>
</gene>
<keyword evidence="4 6" id="KW-0862">Zinc</keyword>
<feature type="compositionally biased region" description="Low complexity" evidence="7">
    <location>
        <begin position="255"/>
        <end position="264"/>
    </location>
</feature>
<keyword evidence="3 6" id="KW-0378">Hydrolase</keyword>
<comment type="caution">
    <text evidence="9">The sequence shown here is derived from an EMBL/GenBank/DDBJ whole genome shotgun (WGS) entry which is preliminary data.</text>
</comment>
<dbReference type="CDD" id="cd07331">
    <property type="entry name" value="M48C_Oma1_like"/>
    <property type="match status" value="1"/>
</dbReference>
<dbReference type="Pfam" id="PF01435">
    <property type="entry name" value="Peptidase_M48"/>
    <property type="match status" value="1"/>
</dbReference>
<dbReference type="PROSITE" id="PS51257">
    <property type="entry name" value="PROKAR_LIPOPROTEIN"/>
    <property type="match status" value="1"/>
</dbReference>
<dbReference type="Proteomes" id="UP000292136">
    <property type="component" value="Unassembled WGS sequence"/>
</dbReference>
<dbReference type="RefSeq" id="WP_130458846.1">
    <property type="nucleotide sequence ID" value="NZ_SHKM01000001.1"/>
</dbReference>
<reference evidence="9 10" key="1">
    <citation type="submission" date="2019-02" db="EMBL/GenBank/DDBJ databases">
        <title>Genomic Encyclopedia of Type Strains, Phase IV (KMG-IV): sequencing the most valuable type-strain genomes for metagenomic binning, comparative biology and taxonomic classification.</title>
        <authorList>
            <person name="Goeker M."/>
        </authorList>
    </citation>
    <scope>NUCLEOTIDE SEQUENCE [LARGE SCALE GENOMIC DNA]</scope>
    <source>
        <strain evidence="9 10">DSM 21223</strain>
    </source>
</reference>
<evidence type="ECO:0000313" key="9">
    <source>
        <dbReference type="EMBL" id="RZT90401.1"/>
    </source>
</evidence>
<dbReference type="Gene3D" id="3.30.2010.10">
    <property type="entry name" value="Metalloproteases ('zincins'), catalytic domain"/>
    <property type="match status" value="1"/>
</dbReference>
<dbReference type="EMBL" id="SHKM01000001">
    <property type="protein sequence ID" value="RZT90401.1"/>
    <property type="molecule type" value="Genomic_DNA"/>
</dbReference>
<dbReference type="PANTHER" id="PTHR22726:SF1">
    <property type="entry name" value="METALLOENDOPEPTIDASE OMA1, MITOCHONDRIAL"/>
    <property type="match status" value="1"/>
</dbReference>
<keyword evidence="1 6" id="KW-0645">Protease</keyword>
<evidence type="ECO:0000256" key="5">
    <source>
        <dbReference type="ARBA" id="ARBA00023049"/>
    </source>
</evidence>
<protein>
    <submittedName>
        <fullName evidence="9">Peptidase M48-like protein</fullName>
    </submittedName>
</protein>
<keyword evidence="2" id="KW-0479">Metal-binding</keyword>
<sequence>MNLRPWLLASAVLLFTACQTVPLTGRSQLLLLGEGEEVRMGLRSYEDILKKEKISDDPALNAQLQRVGKRIAAATGKNYQWEFKVVENDKAINAFCLPGGKVAVYTGILPLTRDDAGLAAVVGHEVAHAIARHGGERMSQQMLVAGLTAAVVVSASDSRKANMYAGLLGAGAAVGYLLPYSRLQESEADRMGLIYMAKAGYDPHAALALWQRMAEESKREGKPPEFLSTHPADGTRIRQIQQWLPEAMGYYVPHSEAAPEAASGGEREKAGEPAKDAAREGAEKPAKRRK</sequence>
<evidence type="ECO:0000313" key="10">
    <source>
        <dbReference type="Proteomes" id="UP000292136"/>
    </source>
</evidence>
<feature type="domain" description="Peptidase M48" evidence="8">
    <location>
        <begin position="59"/>
        <end position="243"/>
    </location>
</feature>
<evidence type="ECO:0000256" key="6">
    <source>
        <dbReference type="RuleBase" id="RU003983"/>
    </source>
</evidence>
<comment type="cofactor">
    <cofactor evidence="6">
        <name>Zn(2+)</name>
        <dbReference type="ChEBI" id="CHEBI:29105"/>
    </cofactor>
    <text evidence="6">Binds 1 zinc ion per subunit.</text>
</comment>
<dbReference type="PANTHER" id="PTHR22726">
    <property type="entry name" value="METALLOENDOPEPTIDASE OMA1"/>
    <property type="match status" value="1"/>
</dbReference>
<evidence type="ECO:0000256" key="3">
    <source>
        <dbReference type="ARBA" id="ARBA00022801"/>
    </source>
</evidence>
<evidence type="ECO:0000256" key="7">
    <source>
        <dbReference type="SAM" id="MobiDB-lite"/>
    </source>
</evidence>
<accession>A0ABY0ITV1</accession>